<keyword evidence="1" id="KW-0472">Membrane</keyword>
<feature type="domain" description="SH3b" evidence="2">
    <location>
        <begin position="179"/>
        <end position="224"/>
    </location>
</feature>
<dbReference type="AlphaFoldDB" id="A0AAW9QXP1"/>
<dbReference type="Proteomes" id="UP001328733">
    <property type="component" value="Unassembled WGS sequence"/>
</dbReference>
<protein>
    <submittedName>
        <fullName evidence="3">SH3 domain-containing protein</fullName>
    </submittedName>
</protein>
<dbReference type="Pfam" id="PF08239">
    <property type="entry name" value="SH3_3"/>
    <property type="match status" value="1"/>
</dbReference>
<evidence type="ECO:0000259" key="2">
    <source>
        <dbReference type="Pfam" id="PF08239"/>
    </source>
</evidence>
<dbReference type="EMBL" id="JBAFSM010000030">
    <property type="protein sequence ID" value="MEG3438513.1"/>
    <property type="molecule type" value="Genomic_DNA"/>
</dbReference>
<reference evidence="3 4" key="1">
    <citation type="submission" date="2024-01" db="EMBL/GenBank/DDBJ databases">
        <title>Genomic insights into the taxonomy and metabolism of the cyanobacterium Pannus brasiliensis CCIBt3594.</title>
        <authorList>
            <person name="Machado M."/>
            <person name="Botero N.B."/>
            <person name="Andreote A.P.D."/>
            <person name="Feitosa A.M.T."/>
            <person name="Popin R."/>
            <person name="Sivonen K."/>
            <person name="Fiore M.F."/>
        </authorList>
    </citation>
    <scope>NUCLEOTIDE SEQUENCE [LARGE SCALE GENOMIC DNA]</scope>
    <source>
        <strain evidence="3 4">CCIBt3594</strain>
    </source>
</reference>
<evidence type="ECO:0000313" key="3">
    <source>
        <dbReference type="EMBL" id="MEG3438513.1"/>
    </source>
</evidence>
<keyword evidence="4" id="KW-1185">Reference proteome</keyword>
<proteinExistence type="predicted"/>
<accession>A0AAW9QXP1</accession>
<evidence type="ECO:0000256" key="1">
    <source>
        <dbReference type="SAM" id="Phobius"/>
    </source>
</evidence>
<keyword evidence="1" id="KW-0812">Transmembrane</keyword>
<keyword evidence="1" id="KW-1133">Transmembrane helix</keyword>
<name>A0AAW9QXP1_9CHRO</name>
<sequence>MKNFHDNKPLRKFAGVILASSAIAGPVFTGRVTAADPAIVREAQQLCIDNARTKGFELKEVVSSGDADVAGKDAKIILTLLKDGRDFKQTCYYDKNAKSVSFGEEIAATLTPPAVTVPPAKTYSPALWWMLLPIVGLPALLWWAENRRIGPARTVTIGARNASIAHSEALIRGEDGNPVQVYKEPSYSSRVLGTVDDGQLVRLTGRENDDWFELVGGGWLPKQYARTFVTG</sequence>
<evidence type="ECO:0000313" key="4">
    <source>
        <dbReference type="Proteomes" id="UP001328733"/>
    </source>
</evidence>
<organism evidence="3 4">
    <name type="scientific">Pannus brasiliensis CCIBt3594</name>
    <dbReference type="NCBI Taxonomy" id="1427578"/>
    <lineage>
        <taxon>Bacteria</taxon>
        <taxon>Bacillati</taxon>
        <taxon>Cyanobacteriota</taxon>
        <taxon>Cyanophyceae</taxon>
        <taxon>Oscillatoriophycideae</taxon>
        <taxon>Chroococcales</taxon>
        <taxon>Microcystaceae</taxon>
        <taxon>Pannus</taxon>
    </lineage>
</organism>
<dbReference type="InterPro" id="IPR003646">
    <property type="entry name" value="SH3-like_bac-type"/>
</dbReference>
<feature type="transmembrane region" description="Helical" evidence="1">
    <location>
        <begin position="126"/>
        <end position="144"/>
    </location>
</feature>
<dbReference type="RefSeq" id="WP_332865994.1">
    <property type="nucleotide sequence ID" value="NZ_JBAFSM010000030.1"/>
</dbReference>
<gene>
    <name evidence="3" type="ORF">V0288_15385</name>
</gene>
<comment type="caution">
    <text evidence="3">The sequence shown here is derived from an EMBL/GenBank/DDBJ whole genome shotgun (WGS) entry which is preliminary data.</text>
</comment>